<dbReference type="InterPro" id="IPR023213">
    <property type="entry name" value="CAT-like_dom_sf"/>
</dbReference>
<dbReference type="SMART" id="SM00824">
    <property type="entry name" value="PKS_TE"/>
    <property type="match status" value="1"/>
</dbReference>
<dbReference type="InterPro" id="IPR045851">
    <property type="entry name" value="AMP-bd_C_sf"/>
</dbReference>
<dbReference type="CDD" id="cd05930">
    <property type="entry name" value="A_NRPS"/>
    <property type="match status" value="1"/>
</dbReference>
<dbReference type="Gene3D" id="3.30.559.30">
    <property type="entry name" value="Nonribosomal peptide synthetase, condensation domain"/>
    <property type="match status" value="3"/>
</dbReference>
<dbReference type="InterPro" id="IPR009081">
    <property type="entry name" value="PP-bd_ACP"/>
</dbReference>
<dbReference type="InterPro" id="IPR010071">
    <property type="entry name" value="AA_adenyl_dom"/>
</dbReference>
<keyword evidence="3" id="KW-0677">Repeat</keyword>
<dbReference type="PROSITE" id="PS00455">
    <property type="entry name" value="AMP_BINDING"/>
    <property type="match status" value="2"/>
</dbReference>
<name>A0ABQ5YDV8_9NEIS</name>
<dbReference type="InterPro" id="IPR025110">
    <property type="entry name" value="AMP-bd_C"/>
</dbReference>
<dbReference type="InterPro" id="IPR020845">
    <property type="entry name" value="AMP-binding_CS"/>
</dbReference>
<dbReference type="InterPro" id="IPR020802">
    <property type="entry name" value="TesA-like"/>
</dbReference>
<dbReference type="Gene3D" id="3.40.50.980">
    <property type="match status" value="4"/>
</dbReference>
<gene>
    <name evidence="5" type="ORF">GCM10007907_09730</name>
</gene>
<evidence type="ECO:0000259" key="4">
    <source>
        <dbReference type="PROSITE" id="PS50075"/>
    </source>
</evidence>
<dbReference type="InterPro" id="IPR029058">
    <property type="entry name" value="AB_hydrolase_fold"/>
</dbReference>
<dbReference type="InterPro" id="IPR036736">
    <property type="entry name" value="ACP-like_sf"/>
</dbReference>
<dbReference type="Pfam" id="PF13193">
    <property type="entry name" value="AMP-binding_C"/>
    <property type="match status" value="2"/>
</dbReference>
<keyword evidence="6" id="KW-1185">Reference proteome</keyword>
<dbReference type="Pfam" id="PF00668">
    <property type="entry name" value="Condensation"/>
    <property type="match status" value="3"/>
</dbReference>
<dbReference type="NCBIfam" id="TIGR01733">
    <property type="entry name" value="AA-adenyl-dom"/>
    <property type="match status" value="2"/>
</dbReference>
<dbReference type="CDD" id="cd17646">
    <property type="entry name" value="A_NRPS_AB3403-like"/>
    <property type="match status" value="1"/>
</dbReference>
<dbReference type="Gene3D" id="2.30.38.10">
    <property type="entry name" value="Luciferase, Domain 3"/>
    <property type="match status" value="2"/>
</dbReference>
<dbReference type="InterPro" id="IPR001242">
    <property type="entry name" value="Condensation_dom"/>
</dbReference>
<dbReference type="RefSeq" id="WP_284195317.1">
    <property type="nucleotide sequence ID" value="NZ_BSOG01000001.1"/>
</dbReference>
<evidence type="ECO:0000313" key="5">
    <source>
        <dbReference type="EMBL" id="GLR12183.1"/>
    </source>
</evidence>
<dbReference type="SMART" id="SM00823">
    <property type="entry name" value="PKS_PP"/>
    <property type="match status" value="2"/>
</dbReference>
<protein>
    <recommendedName>
        <fullName evidence="4">Carrier domain-containing protein</fullName>
    </recommendedName>
</protein>
<dbReference type="Proteomes" id="UP001156706">
    <property type="component" value="Unassembled WGS sequence"/>
</dbReference>
<accession>A0ABQ5YDV8</accession>
<feature type="domain" description="Carrier" evidence="4">
    <location>
        <begin position="989"/>
        <end position="1063"/>
    </location>
</feature>
<dbReference type="InterPro" id="IPR010060">
    <property type="entry name" value="NRPS_synth"/>
</dbReference>
<dbReference type="Pfam" id="PF00501">
    <property type="entry name" value="AMP-binding"/>
    <property type="match status" value="2"/>
</dbReference>
<evidence type="ECO:0000256" key="2">
    <source>
        <dbReference type="ARBA" id="ARBA00022553"/>
    </source>
</evidence>
<dbReference type="Gene3D" id="3.30.300.30">
    <property type="match status" value="2"/>
</dbReference>
<evidence type="ECO:0000256" key="1">
    <source>
        <dbReference type="ARBA" id="ARBA00022450"/>
    </source>
</evidence>
<dbReference type="PANTHER" id="PTHR45527">
    <property type="entry name" value="NONRIBOSOMAL PEPTIDE SYNTHETASE"/>
    <property type="match status" value="1"/>
</dbReference>
<dbReference type="Gene3D" id="3.40.50.1820">
    <property type="entry name" value="alpha/beta hydrolase"/>
    <property type="match status" value="1"/>
</dbReference>
<evidence type="ECO:0000256" key="3">
    <source>
        <dbReference type="ARBA" id="ARBA00022737"/>
    </source>
</evidence>
<feature type="domain" description="Carrier" evidence="4">
    <location>
        <begin position="2520"/>
        <end position="2595"/>
    </location>
</feature>
<proteinExistence type="predicted"/>
<dbReference type="EMBL" id="BSOG01000001">
    <property type="protein sequence ID" value="GLR12183.1"/>
    <property type="molecule type" value="Genomic_DNA"/>
</dbReference>
<dbReference type="PROSITE" id="PS50075">
    <property type="entry name" value="CARRIER"/>
    <property type="match status" value="2"/>
</dbReference>
<reference evidence="6" key="1">
    <citation type="journal article" date="2019" name="Int. J. Syst. Evol. Microbiol.">
        <title>The Global Catalogue of Microorganisms (GCM) 10K type strain sequencing project: providing services to taxonomists for standard genome sequencing and annotation.</title>
        <authorList>
            <consortium name="The Broad Institute Genomics Platform"/>
            <consortium name="The Broad Institute Genome Sequencing Center for Infectious Disease"/>
            <person name="Wu L."/>
            <person name="Ma J."/>
        </authorList>
    </citation>
    <scope>NUCLEOTIDE SEQUENCE [LARGE SCALE GENOMIC DNA]</scope>
    <source>
        <strain evidence="6">NBRC 110044</strain>
    </source>
</reference>
<keyword evidence="1" id="KW-0596">Phosphopantetheine</keyword>
<keyword evidence="2" id="KW-0597">Phosphoprotein</keyword>
<dbReference type="SUPFAM" id="SSF56801">
    <property type="entry name" value="Acetyl-CoA synthetase-like"/>
    <property type="match status" value="2"/>
</dbReference>
<dbReference type="PANTHER" id="PTHR45527:SF1">
    <property type="entry name" value="FATTY ACID SYNTHASE"/>
    <property type="match status" value="1"/>
</dbReference>
<dbReference type="SUPFAM" id="SSF47336">
    <property type="entry name" value="ACP-like"/>
    <property type="match status" value="2"/>
</dbReference>
<dbReference type="InterPro" id="IPR000873">
    <property type="entry name" value="AMP-dep_synth/lig_dom"/>
</dbReference>
<dbReference type="SUPFAM" id="SSF53474">
    <property type="entry name" value="alpha/beta-Hydrolases"/>
    <property type="match status" value="1"/>
</dbReference>
<dbReference type="InterPro" id="IPR001031">
    <property type="entry name" value="Thioesterase"/>
</dbReference>
<dbReference type="Gene3D" id="1.10.1200.10">
    <property type="entry name" value="ACP-like"/>
    <property type="match status" value="1"/>
</dbReference>
<comment type="caution">
    <text evidence="5">The sequence shown here is derived from an EMBL/GenBank/DDBJ whole genome shotgun (WGS) entry which is preliminary data.</text>
</comment>
<dbReference type="SUPFAM" id="SSF52777">
    <property type="entry name" value="CoA-dependent acyltransferases"/>
    <property type="match status" value="6"/>
</dbReference>
<dbReference type="Pfam" id="PF00975">
    <property type="entry name" value="Thioesterase"/>
    <property type="match status" value="1"/>
</dbReference>
<dbReference type="Gene3D" id="3.30.559.10">
    <property type="entry name" value="Chloramphenicol acetyltransferase-like domain"/>
    <property type="match status" value="3"/>
</dbReference>
<organism evidence="5 6">
    <name type="scientific">Chitinimonas prasina</name>
    <dbReference type="NCBI Taxonomy" id="1434937"/>
    <lineage>
        <taxon>Bacteria</taxon>
        <taxon>Pseudomonadati</taxon>
        <taxon>Pseudomonadota</taxon>
        <taxon>Betaproteobacteria</taxon>
        <taxon>Neisseriales</taxon>
        <taxon>Chitinibacteraceae</taxon>
        <taxon>Chitinimonas</taxon>
    </lineage>
</organism>
<dbReference type="NCBIfam" id="TIGR01720">
    <property type="entry name" value="NRPS-para261"/>
    <property type="match status" value="1"/>
</dbReference>
<evidence type="ECO:0000313" key="6">
    <source>
        <dbReference type="Proteomes" id="UP001156706"/>
    </source>
</evidence>
<dbReference type="Pfam" id="PF00550">
    <property type="entry name" value="PP-binding"/>
    <property type="match status" value="2"/>
</dbReference>
<sequence>MLNTAKSQSPADDLLELPLLGAQLGIWLADQIADRKNLYTVAHYAELTGQVDTDLLSQAIRQGLSEADTLHARFVETAAGPVQRLPQHRLPAAMPGPVCVDLTAEPDPAAAALQLMRSDLEHALPADGEAPLFCHKLMRLGADRWFWYQRYHHACVDGYSFAALTRRMVEIYNALRRGEIPSASPFVPFGRVVEESQAYRQGEAWQRDKAFWQDYAGRLALPVSLSSRDAGPASVANVEVLRQRLHWPPQQVAQLARLGEADRLSPAELAMAAVVAYLHRLSGQADIVVGVPFMRRLGSVAVRACGPVVNVLPLQVTVQAEETLPQLAQRMVAGLRQIRRHERYDAEQLQRDMGLVGSRRALYGPTLNLKIYDQQLALEGASGMTHLLAAGPVEDLEFGLWLEDGALTLELAANPARYRADELALHAERLDTLLRGLLAGEQTPLSAPALPGQAELARLAAWSQGAMVDDAADVMAVFWQQAEGQAAERALVCNGQALDFATLAGQVAQLGRELLVQGLGADDVVAIALPRGAQAVVAILAVLAAGAAYLPLELDYPDERLALMCEDARPALLLTTTALRGRLPAMDSVLSLDDAVVMQRMAARSLMPIDDGERRQPLQAAHLAYLIYTSGSTGTPKGVMACRGGLNNLLASHRHGLYGDTLAALGGRRLRAMHSTSFAFDASWEQLFWLVLGQELHLCDEMLRRDAQALVELVRSQAIDAIDMPPSLLQQMLDCGLLAAGWHQPCLALVGSEAVSPALWRTVRQYPSLRVHNFYGPTEYTVDTLSADVVLSEEPVVGRPVANTRVHVLDAQLRPVATGMVGELYIAGPGLARGYLGRPAMTASRFVADPWADGGLMYRTGDLVRWRADGQLEFIGRGDQQVKVRGFRIELGEVEHALAALPGVTGAVVLAQAVGSSHRLVAYCVLADGLAAEEGREQALLAELAGHLPDYMVPAALMLLPAWPLTVNGKIDRKVLPAIVPQAAATQREAATEAERLVCQSVAKVLGLAGVGADDDFFSLGGDSISAMSLGSELRRGGFLLRPRDIFALRTPSRMAGAMQALAGVESVVGDAVGKVGRLPIVSWFHQHYGLDRRYAQAVLLKLPAGVAKRHLAQALLALQRAHPALRSKVEGDGLVLGQIHAELDSRILHEAALADGELDSLFRQAAARLVPSQGLMMQAIRLTSSAGEASLLWVIHHLAVDGVSWRVLLSELALACEAAMAGVTPMVPREETALPDWSRSLAASVPARRAELAMWRGMLADPLPAWGRRPLDATQDHYGAARQQRTLLDADLTDALLLSLPAAYRANVEEILLTAVSMACKTVFGSPQLRLAMESHGRQSDDERVDLGRTVGWLTAEYPVGLDLRAVTTPVEAVRAIKQGLRQIPERGLGYGVLRYLDDDHGPALAALEALHRPAMLFNYLGRFGASEGDWMPQRAGGCFADAFAVDMDPDMAMLYGLELNAFVEEGAARPRLALNWSWAPAIHDEATIAHLHQALAQHAGELAAYAQQHADAASDTLVAAQTPLAPGLTLSAAELAALRERHGPLAAVLPVLPLQEGLLFHAQLGETASKYNSITRLDFTGPIDVAGLRDALEAVLRRHPQLGARFDDELRQEALQVLPLPPTQAGHRWPWQEVDLGSLPRDAQAAALQELERAELDRDFVIGTAGKAPLLHALLAHHGDAVHSLFITAHHLVVDGWSTPILLRDLLLAYGDGPACLRPTRVDYATVVQALSRRDLAAARTLWREVLDHAKPTLLYGGETAEPEVHELEMVVPAKLEQALTARCREQGVTLNTLMQGVWAALLSILTGRDDVVFGSPVSGRFSPVDGIDEHIGLFSNTIPVRIRLNPQQPLLAQLTAVQAQQIQLLENDGLGLGEIQRLAGQTNLFDTLLVVENYPDQDDLHARNYRGAQLGALRNRGHTHYPLTVLVLPGEQLRLLIEYRNLVREPALLAERLRMLLDYLAYRPELPWGDYLAPTPAELQLVDAINATQAEVPSTTLRAMLAEQAGRTPQWPALLDEVHQLDYWQTRRQVALLGARMQAAGVGLGDIVAVALPRSVLLSLALMAAIEAGAAYLPLDTGYPDERLAYMVGDAKPAAIVTTSALAARFAHLGKLFLVDALEPDAGQPLPACAADGLTPEHPAYLLYTSGSTGRPKGVLVSHQAIVNRLVWMQHEYGLSAEDVVLQKTPCSFDVSVWEFFWPLLYGARLYMAPPESHRDPEALLRLIDEQGITTAHFVPSMLAAFVGHLQGLPVAEAGHCASLRRVFCSGEALSRELAYLYGVLLAAPLHNLYGPTEAAVDVSYKPAADDDAGTRLAASVPIGRPVWNTQLRILDHYLRPVPVGVPGELYLAGIQLAHGYLGRPDLTATRFVADPWGDGERMYRTGDVARWLPTGDVEYLGRSDDQVKIRGQRIELGEIEAVLLIQPGVARAVVHARTLGSQPGMAGADTRQLVGYVVPSDPAADLDTTALRAALAARMPAHMVPVAIVSLASFPLSANGKLDRKALPEPSGAAASGGRLPRPGLESQVAAAFARILAVPAVLAEDDFFARGGHSLLAMRLAAELRRELRQGVSVGQIMVSPTVAKLAAVLGDAGQAADPANAGFGEVLHLRPGQGKPLFCIHPASGFAWQYSGFSRYLPEGLGLVGLQSPRPQGAIAASADMPAMVEQHLTNLRRIQPLGPYHLIGYSLGGTVAQGLAARLQAEGETVAFLGLLDTYPPEGQDWSGPTEEEAKSEVAREQAQFMAATEEAADDFMLREKTEMFGHIVANYQDAVRLLSQASTKRFEGQAVLFVAKRTLPQGMDVQQTWAPFVAGLAVHEFDCAHEDIVSPASLEVLGPCLAQLLGEIDTLG</sequence>
<dbReference type="InterPro" id="IPR020806">
    <property type="entry name" value="PKS_PP-bd"/>
</dbReference>